<evidence type="ECO:0000313" key="2">
    <source>
        <dbReference type="Proteomes" id="UP000812961"/>
    </source>
</evidence>
<name>A0ABS7GM02_9BACT</name>
<gene>
    <name evidence="1" type="ORF">K1Y79_24815</name>
</gene>
<organism evidence="1 2">
    <name type="scientific">Chitinophaga rhizophila</name>
    <dbReference type="NCBI Taxonomy" id="2866212"/>
    <lineage>
        <taxon>Bacteria</taxon>
        <taxon>Pseudomonadati</taxon>
        <taxon>Bacteroidota</taxon>
        <taxon>Chitinophagia</taxon>
        <taxon>Chitinophagales</taxon>
        <taxon>Chitinophagaceae</taxon>
        <taxon>Chitinophaga</taxon>
    </lineage>
</organism>
<reference evidence="1 2" key="1">
    <citation type="submission" date="2021-08" db="EMBL/GenBank/DDBJ databases">
        <title>The genome sequence of Chitinophaga sp. B61.</title>
        <authorList>
            <person name="Zhang X."/>
        </authorList>
    </citation>
    <scope>NUCLEOTIDE SEQUENCE [LARGE SCALE GENOMIC DNA]</scope>
    <source>
        <strain evidence="1 2">B61</strain>
    </source>
</reference>
<evidence type="ECO:0000313" key="1">
    <source>
        <dbReference type="EMBL" id="MBW8687583.1"/>
    </source>
</evidence>
<dbReference type="EMBL" id="JAICCF010000005">
    <property type="protein sequence ID" value="MBW8687583.1"/>
    <property type="molecule type" value="Genomic_DNA"/>
</dbReference>
<evidence type="ECO:0008006" key="3">
    <source>
        <dbReference type="Google" id="ProtNLM"/>
    </source>
</evidence>
<dbReference type="Proteomes" id="UP000812961">
    <property type="component" value="Unassembled WGS sequence"/>
</dbReference>
<keyword evidence="2" id="KW-1185">Reference proteome</keyword>
<protein>
    <recommendedName>
        <fullName evidence="3">Secreted protein</fullName>
    </recommendedName>
</protein>
<sequence length="73" mass="8529">MLKRFPLLLLLAMLLLHAGYRHDTYLFVGAYNTAKNKEGIHIYHMNRQSEERRRLCSLATLPPSARYARRISA</sequence>
<proteinExistence type="predicted"/>
<dbReference type="RefSeq" id="WP_220252913.1">
    <property type="nucleotide sequence ID" value="NZ_JAICCF010000005.1"/>
</dbReference>
<comment type="caution">
    <text evidence="1">The sequence shown here is derived from an EMBL/GenBank/DDBJ whole genome shotgun (WGS) entry which is preliminary data.</text>
</comment>
<accession>A0ABS7GM02</accession>